<name>A0ABU9T0B7_9ALTE</name>
<dbReference type="InterPro" id="IPR010835">
    <property type="entry name" value="DUF1439"/>
</dbReference>
<dbReference type="PROSITE" id="PS51257">
    <property type="entry name" value="PROKAR_LIPOPROTEIN"/>
    <property type="match status" value="1"/>
</dbReference>
<comment type="caution">
    <text evidence="2">The sequence shown here is derived from an EMBL/GenBank/DDBJ whole genome shotgun (WGS) entry which is preliminary data.</text>
</comment>
<dbReference type="Proteomes" id="UP001461163">
    <property type="component" value="Unassembled WGS sequence"/>
</dbReference>
<evidence type="ECO:0000313" key="3">
    <source>
        <dbReference type="Proteomes" id="UP001461163"/>
    </source>
</evidence>
<sequence length="174" mass="19268">MKFIISLVLFLSVSCTQAQAYTHEFTEAELQEMVSSIMPMTRTKFFVTMTLSEPRLNLLEETNEIGLGANIKASALGTYSGSGSSYITGSLAYNQEQGALYFTNAKLVELNLNKVSDKQQNDIRKLLQSVVGTILESRPIYVLDDADLKQKLAKATLESVEVKDKKLIITLSAF</sequence>
<proteinExistence type="predicted"/>
<feature type="chain" id="PRO_5045806451" evidence="1">
    <location>
        <begin position="21"/>
        <end position="174"/>
    </location>
</feature>
<organism evidence="2 3">
    <name type="scientific">Paraglaciecola mesophila</name>
    <dbReference type="NCBI Taxonomy" id="197222"/>
    <lineage>
        <taxon>Bacteria</taxon>
        <taxon>Pseudomonadati</taxon>
        <taxon>Pseudomonadota</taxon>
        <taxon>Gammaproteobacteria</taxon>
        <taxon>Alteromonadales</taxon>
        <taxon>Alteromonadaceae</taxon>
        <taxon>Paraglaciecola</taxon>
    </lineage>
</organism>
<reference evidence="2 3" key="1">
    <citation type="submission" date="2024-03" db="EMBL/GenBank/DDBJ databases">
        <title>Community enrichment and isolation of bacterial strains for fucoidan degradation.</title>
        <authorList>
            <person name="Sichert A."/>
        </authorList>
    </citation>
    <scope>NUCLEOTIDE SEQUENCE [LARGE SCALE GENOMIC DNA]</scope>
    <source>
        <strain evidence="2 3">AS12</strain>
    </source>
</reference>
<keyword evidence="3" id="KW-1185">Reference proteome</keyword>
<accession>A0ABU9T0B7</accession>
<evidence type="ECO:0000256" key="1">
    <source>
        <dbReference type="SAM" id="SignalP"/>
    </source>
</evidence>
<gene>
    <name evidence="2" type="ORF">WNY77_19400</name>
</gene>
<evidence type="ECO:0000313" key="2">
    <source>
        <dbReference type="EMBL" id="MEM5499586.1"/>
    </source>
</evidence>
<protein>
    <submittedName>
        <fullName evidence="2">DUF1439 domain-containing protein</fullName>
    </submittedName>
</protein>
<dbReference type="RefSeq" id="WP_342882675.1">
    <property type="nucleotide sequence ID" value="NZ_JBBMQS010000015.1"/>
</dbReference>
<dbReference type="Pfam" id="PF07273">
    <property type="entry name" value="DUF1439"/>
    <property type="match status" value="1"/>
</dbReference>
<keyword evidence="1" id="KW-0732">Signal</keyword>
<dbReference type="EMBL" id="JBBMQS010000015">
    <property type="protein sequence ID" value="MEM5499586.1"/>
    <property type="molecule type" value="Genomic_DNA"/>
</dbReference>
<dbReference type="Gene3D" id="3.15.10.40">
    <property type="entry name" value="Uncharacterised protein PF07273, DUF1439"/>
    <property type="match status" value="1"/>
</dbReference>
<feature type="signal peptide" evidence="1">
    <location>
        <begin position="1"/>
        <end position="20"/>
    </location>
</feature>